<evidence type="ECO:0000256" key="4">
    <source>
        <dbReference type="ARBA" id="ARBA00004406"/>
    </source>
</evidence>
<keyword evidence="7" id="KW-0479">Metal-binding</keyword>
<dbReference type="GO" id="GO:0005506">
    <property type="term" value="F:iron ion binding"/>
    <property type="evidence" value="ECO:0007669"/>
    <property type="project" value="InterPro"/>
</dbReference>
<comment type="similarity">
    <text evidence="5">Belongs to the cytochrome P450 family.</text>
</comment>
<evidence type="ECO:0000256" key="6">
    <source>
        <dbReference type="ARBA" id="ARBA00022617"/>
    </source>
</evidence>
<dbReference type="PANTHER" id="PTHR24291">
    <property type="entry name" value="CYTOCHROME P450 FAMILY 4"/>
    <property type="match status" value="1"/>
</dbReference>
<dbReference type="GO" id="GO:0016705">
    <property type="term" value="F:oxidoreductase activity, acting on paired donors, with incorporation or reduction of molecular oxygen"/>
    <property type="evidence" value="ECO:0007669"/>
    <property type="project" value="InterPro"/>
</dbReference>
<accession>A0A6P3YBA0</accession>
<evidence type="ECO:0000256" key="5">
    <source>
        <dbReference type="ARBA" id="ARBA00010617"/>
    </source>
</evidence>
<keyword evidence="12" id="KW-0503">Monooxygenase</keyword>
<dbReference type="PANTHER" id="PTHR24291:SF189">
    <property type="entry name" value="CYTOCHROME P450 4C3-RELATED"/>
    <property type="match status" value="1"/>
</dbReference>
<dbReference type="GeneID" id="106751284"/>
<evidence type="ECO:0000256" key="7">
    <source>
        <dbReference type="ARBA" id="ARBA00022723"/>
    </source>
</evidence>
<evidence type="ECO:0000313" key="14">
    <source>
        <dbReference type="Proteomes" id="UP000515204"/>
    </source>
</evidence>
<dbReference type="GO" id="GO:0004497">
    <property type="term" value="F:monooxygenase activity"/>
    <property type="evidence" value="ECO:0007669"/>
    <property type="project" value="UniProtKB-KW"/>
</dbReference>
<evidence type="ECO:0000256" key="1">
    <source>
        <dbReference type="ARBA" id="ARBA00001971"/>
    </source>
</evidence>
<dbReference type="OrthoDB" id="1470350at2759"/>
<evidence type="ECO:0000313" key="15">
    <source>
        <dbReference type="RefSeq" id="XP_014487633.1"/>
    </source>
</evidence>
<comment type="cofactor">
    <cofactor evidence="1">
        <name>heme</name>
        <dbReference type="ChEBI" id="CHEBI:30413"/>
    </cofactor>
</comment>
<dbReference type="AlphaFoldDB" id="A0A6P3YBA0"/>
<dbReference type="InterPro" id="IPR036396">
    <property type="entry name" value="Cyt_P450_sf"/>
</dbReference>
<dbReference type="SUPFAM" id="SSF48264">
    <property type="entry name" value="Cytochrome P450"/>
    <property type="match status" value="1"/>
</dbReference>
<dbReference type="Gene3D" id="1.10.630.10">
    <property type="entry name" value="Cytochrome P450"/>
    <property type="match status" value="1"/>
</dbReference>
<keyword evidence="13" id="KW-0472">Membrane</keyword>
<keyword evidence="14" id="KW-1185">Reference proteome</keyword>
<evidence type="ECO:0000256" key="13">
    <source>
        <dbReference type="ARBA" id="ARBA00023136"/>
    </source>
</evidence>
<evidence type="ECO:0000256" key="2">
    <source>
        <dbReference type="ARBA" id="ARBA00003690"/>
    </source>
</evidence>
<comment type="subcellular location">
    <subcellularLocation>
        <location evidence="4">Endoplasmic reticulum membrane</location>
        <topology evidence="4">Peripheral membrane protein</topology>
    </subcellularLocation>
    <subcellularLocation>
        <location evidence="3">Microsome membrane</location>
        <topology evidence="3">Peripheral membrane protein</topology>
    </subcellularLocation>
</comment>
<dbReference type="KEGG" id="dqu:106751284"/>
<dbReference type="Pfam" id="PF00067">
    <property type="entry name" value="p450"/>
    <property type="match status" value="1"/>
</dbReference>
<evidence type="ECO:0000256" key="11">
    <source>
        <dbReference type="ARBA" id="ARBA00023004"/>
    </source>
</evidence>
<comment type="function">
    <text evidence="2">May be involved in the metabolism of insect hormones and in the breakdown of synthetic insecticides.</text>
</comment>
<evidence type="ECO:0000256" key="8">
    <source>
        <dbReference type="ARBA" id="ARBA00022824"/>
    </source>
</evidence>
<gene>
    <name evidence="15" type="primary">LOC106751284</name>
</gene>
<reference evidence="15" key="1">
    <citation type="submission" date="2025-08" db="UniProtKB">
        <authorList>
            <consortium name="RefSeq"/>
        </authorList>
    </citation>
    <scope>IDENTIFICATION</scope>
</reference>
<dbReference type="GO" id="GO:0020037">
    <property type="term" value="F:heme binding"/>
    <property type="evidence" value="ECO:0007669"/>
    <property type="project" value="InterPro"/>
</dbReference>
<evidence type="ECO:0000256" key="3">
    <source>
        <dbReference type="ARBA" id="ARBA00004174"/>
    </source>
</evidence>
<dbReference type="InterPro" id="IPR001128">
    <property type="entry name" value="Cyt_P450"/>
</dbReference>
<dbReference type="InterPro" id="IPR050196">
    <property type="entry name" value="Cytochrome_P450_Monoox"/>
</dbReference>
<evidence type="ECO:0000256" key="10">
    <source>
        <dbReference type="ARBA" id="ARBA00023002"/>
    </source>
</evidence>
<keyword evidence="10" id="KW-0560">Oxidoreductase</keyword>
<organism evidence="14 15">
    <name type="scientific">Dinoponera quadriceps</name>
    <name type="common">South American ant</name>
    <dbReference type="NCBI Taxonomy" id="609295"/>
    <lineage>
        <taxon>Eukaryota</taxon>
        <taxon>Metazoa</taxon>
        <taxon>Ecdysozoa</taxon>
        <taxon>Arthropoda</taxon>
        <taxon>Hexapoda</taxon>
        <taxon>Insecta</taxon>
        <taxon>Pterygota</taxon>
        <taxon>Neoptera</taxon>
        <taxon>Endopterygota</taxon>
        <taxon>Hymenoptera</taxon>
        <taxon>Apocrita</taxon>
        <taxon>Aculeata</taxon>
        <taxon>Formicoidea</taxon>
        <taxon>Formicidae</taxon>
        <taxon>Ponerinae</taxon>
        <taxon>Ponerini</taxon>
        <taxon>Dinoponera</taxon>
    </lineage>
</organism>
<keyword evidence="6" id="KW-0349">Heme</keyword>
<keyword evidence="11" id="KW-0408">Iron</keyword>
<proteinExistence type="inferred from homology"/>
<name>A0A6P3YBA0_DINQU</name>
<protein>
    <submittedName>
        <fullName evidence="15">Cytochrome P450 4C1-like</fullName>
    </submittedName>
</protein>
<dbReference type="RefSeq" id="XP_014487633.1">
    <property type="nucleotide sequence ID" value="XM_014632147.1"/>
</dbReference>
<evidence type="ECO:0000256" key="12">
    <source>
        <dbReference type="ARBA" id="ARBA00023033"/>
    </source>
</evidence>
<dbReference type="Proteomes" id="UP000515204">
    <property type="component" value="Unplaced"/>
</dbReference>
<dbReference type="GO" id="GO:0005789">
    <property type="term" value="C:endoplasmic reticulum membrane"/>
    <property type="evidence" value="ECO:0007669"/>
    <property type="project" value="UniProtKB-SubCell"/>
</dbReference>
<keyword evidence="8" id="KW-0256">Endoplasmic reticulum</keyword>
<keyword evidence="9" id="KW-0492">Microsome</keyword>
<sequence length="107" mass="12175">MHVILNNMKHIEKSIIYKILIPWLNTGLLTSGGAKWHSRRKILTPAFHFNVLRKYVDVLIAEGQRMTKTLKDVGGTIEKDELTFASEHTLNAICVIITGCPRHRQIA</sequence>
<evidence type="ECO:0000256" key="9">
    <source>
        <dbReference type="ARBA" id="ARBA00022848"/>
    </source>
</evidence>